<name>A0A7J4IQI7_9ARCH</name>
<organism evidence="7 8">
    <name type="scientific">Candidatus Iainarchaeum sp</name>
    <dbReference type="NCBI Taxonomy" id="3101447"/>
    <lineage>
        <taxon>Archaea</taxon>
        <taxon>Candidatus Iainarchaeota</taxon>
        <taxon>Candidatus Iainarchaeia</taxon>
        <taxon>Candidatus Iainarchaeales</taxon>
        <taxon>Candidatus Iainarchaeaceae</taxon>
        <taxon>Candidatus Iainarchaeum</taxon>
    </lineage>
</organism>
<comment type="catalytic activity">
    <reaction evidence="5">
        <text>glycyl-tRNA(Gly) + acetyl-CoA = N-acetylglycyl-tRNA(Gly) + CoA + H(+)</text>
        <dbReference type="Rhea" id="RHEA:81867"/>
        <dbReference type="Rhea" id="RHEA-COMP:9683"/>
        <dbReference type="Rhea" id="RHEA-COMP:19766"/>
        <dbReference type="ChEBI" id="CHEBI:15378"/>
        <dbReference type="ChEBI" id="CHEBI:57287"/>
        <dbReference type="ChEBI" id="CHEBI:57288"/>
        <dbReference type="ChEBI" id="CHEBI:78522"/>
        <dbReference type="ChEBI" id="CHEBI:232036"/>
    </reaction>
</comment>
<feature type="domain" description="N-acetyltransferase" evidence="6">
    <location>
        <begin position="10"/>
        <end position="182"/>
    </location>
</feature>
<dbReference type="PROSITE" id="PS51186">
    <property type="entry name" value="GNAT"/>
    <property type="match status" value="1"/>
</dbReference>
<gene>
    <name evidence="7" type="ORF">HA237_00205</name>
</gene>
<protein>
    <submittedName>
        <fullName evidence="7">GNAT family N-acetyltransferase</fullName>
    </submittedName>
</protein>
<evidence type="ECO:0000313" key="8">
    <source>
        <dbReference type="Proteomes" id="UP000577419"/>
    </source>
</evidence>
<dbReference type="CDD" id="cd04301">
    <property type="entry name" value="NAT_SF"/>
    <property type="match status" value="1"/>
</dbReference>
<dbReference type="AlphaFoldDB" id="A0A7J4IQI7"/>
<evidence type="ECO:0000313" key="7">
    <source>
        <dbReference type="EMBL" id="HIH07771.1"/>
    </source>
</evidence>
<dbReference type="PANTHER" id="PTHR36449">
    <property type="entry name" value="ACETYLTRANSFERASE-RELATED"/>
    <property type="match status" value="1"/>
</dbReference>
<dbReference type="GO" id="GO:0016747">
    <property type="term" value="F:acyltransferase activity, transferring groups other than amino-acyl groups"/>
    <property type="evidence" value="ECO:0007669"/>
    <property type="project" value="InterPro"/>
</dbReference>
<keyword evidence="3 7" id="KW-0808">Transferase</keyword>
<dbReference type="EMBL" id="DUFG01000001">
    <property type="protein sequence ID" value="HIH07771.1"/>
    <property type="molecule type" value="Genomic_DNA"/>
</dbReference>
<proteinExistence type="predicted"/>
<dbReference type="InterPro" id="IPR016181">
    <property type="entry name" value="Acyl_CoA_acyltransferase"/>
</dbReference>
<dbReference type="Pfam" id="PF13508">
    <property type="entry name" value="Acetyltransf_7"/>
    <property type="match status" value="1"/>
</dbReference>
<accession>A0A7J4IQI7</accession>
<keyword evidence="4" id="KW-0012">Acyltransferase</keyword>
<dbReference type="Gene3D" id="3.40.630.30">
    <property type="match status" value="1"/>
</dbReference>
<dbReference type="PANTHER" id="PTHR36449:SF1">
    <property type="entry name" value="ACETYLTRANSFERASE"/>
    <property type="match status" value="1"/>
</dbReference>
<evidence type="ECO:0000259" key="6">
    <source>
        <dbReference type="PROSITE" id="PS51186"/>
    </source>
</evidence>
<evidence type="ECO:0000256" key="3">
    <source>
        <dbReference type="ARBA" id="ARBA00022679"/>
    </source>
</evidence>
<keyword evidence="1" id="KW-0678">Repressor</keyword>
<dbReference type="Proteomes" id="UP000577419">
    <property type="component" value="Unassembled WGS sequence"/>
</dbReference>
<keyword evidence="2" id="KW-1277">Toxin-antitoxin system</keyword>
<evidence type="ECO:0000256" key="5">
    <source>
        <dbReference type="ARBA" id="ARBA00049880"/>
    </source>
</evidence>
<evidence type="ECO:0000256" key="2">
    <source>
        <dbReference type="ARBA" id="ARBA00022649"/>
    </source>
</evidence>
<reference evidence="8" key="1">
    <citation type="journal article" date="2020" name="bioRxiv">
        <title>A rank-normalized archaeal taxonomy based on genome phylogeny resolves widespread incomplete and uneven classifications.</title>
        <authorList>
            <person name="Rinke C."/>
            <person name="Chuvochina M."/>
            <person name="Mussig A.J."/>
            <person name="Chaumeil P.-A."/>
            <person name="Waite D.W."/>
            <person name="Whitman W.B."/>
            <person name="Parks D.H."/>
            <person name="Hugenholtz P."/>
        </authorList>
    </citation>
    <scope>NUCLEOTIDE SEQUENCE [LARGE SCALE GENOMIC DNA]</scope>
</reference>
<comment type="caution">
    <text evidence="7">The sequence shown here is derived from an EMBL/GenBank/DDBJ whole genome shotgun (WGS) entry which is preliminary data.</text>
</comment>
<dbReference type="InterPro" id="IPR000182">
    <property type="entry name" value="GNAT_dom"/>
</dbReference>
<sequence length="196" mass="22742">MTNSYPVDDIEIVPLSPIFTDIVDLFSCLIPDLEDFVKDDALRQQDEAVNFTHLWISKESKILLGYVTLCNDSIGLHGKKKEEMKKIGISYRKLPALKICRMAVHKDFTRRGIGTLMTAFVMKIALKMNDVSGCRFITLEAKNLQDLDEKDKPIHFYRKNGFEILKERKPNPSYIPMYKDLKPIINERRKAKYEIV</sequence>
<evidence type="ECO:0000256" key="4">
    <source>
        <dbReference type="ARBA" id="ARBA00023315"/>
    </source>
</evidence>
<evidence type="ECO:0000256" key="1">
    <source>
        <dbReference type="ARBA" id="ARBA00022491"/>
    </source>
</evidence>
<dbReference type="SUPFAM" id="SSF55729">
    <property type="entry name" value="Acyl-CoA N-acyltransferases (Nat)"/>
    <property type="match status" value="1"/>
</dbReference>